<keyword evidence="2" id="KW-1185">Reference proteome</keyword>
<gene>
    <name evidence="1" type="ORF">K0M31_007144</name>
</gene>
<accession>A0AA40KKT7</accession>
<comment type="caution">
    <text evidence="1">The sequence shown here is derived from an EMBL/GenBank/DDBJ whole genome shotgun (WGS) entry which is preliminary data.</text>
</comment>
<dbReference type="EMBL" id="JAHYIQ010000019">
    <property type="protein sequence ID" value="KAK1124120.1"/>
    <property type="molecule type" value="Genomic_DNA"/>
</dbReference>
<proteinExistence type="predicted"/>
<evidence type="ECO:0000313" key="1">
    <source>
        <dbReference type="EMBL" id="KAK1124120.1"/>
    </source>
</evidence>
<dbReference type="Proteomes" id="UP001177670">
    <property type="component" value="Unassembled WGS sequence"/>
</dbReference>
<name>A0AA40KKT7_9HYME</name>
<sequence>MEAIIPYAAPIWYEAVDFGPEEGSERHRSCGSLGWLGRTARRMFFVSLQGCPYIWRGQECWRG</sequence>
<evidence type="ECO:0000313" key="2">
    <source>
        <dbReference type="Proteomes" id="UP001177670"/>
    </source>
</evidence>
<reference evidence="1" key="1">
    <citation type="submission" date="2021-10" db="EMBL/GenBank/DDBJ databases">
        <title>Melipona bicolor Genome sequencing and assembly.</title>
        <authorList>
            <person name="Araujo N.S."/>
            <person name="Arias M.C."/>
        </authorList>
    </citation>
    <scope>NUCLEOTIDE SEQUENCE</scope>
    <source>
        <strain evidence="1">USP_2M_L1-L4_2017</strain>
        <tissue evidence="1">Whole body</tissue>
    </source>
</reference>
<protein>
    <submittedName>
        <fullName evidence="1">Uncharacterized protein</fullName>
    </submittedName>
</protein>
<dbReference type="AlphaFoldDB" id="A0AA40KKT7"/>
<organism evidence="1 2">
    <name type="scientific">Melipona bicolor</name>
    <dbReference type="NCBI Taxonomy" id="60889"/>
    <lineage>
        <taxon>Eukaryota</taxon>
        <taxon>Metazoa</taxon>
        <taxon>Ecdysozoa</taxon>
        <taxon>Arthropoda</taxon>
        <taxon>Hexapoda</taxon>
        <taxon>Insecta</taxon>
        <taxon>Pterygota</taxon>
        <taxon>Neoptera</taxon>
        <taxon>Endopterygota</taxon>
        <taxon>Hymenoptera</taxon>
        <taxon>Apocrita</taxon>
        <taxon>Aculeata</taxon>
        <taxon>Apoidea</taxon>
        <taxon>Anthophila</taxon>
        <taxon>Apidae</taxon>
        <taxon>Melipona</taxon>
    </lineage>
</organism>